<dbReference type="PANTHER" id="PTHR33119">
    <property type="entry name" value="IFI3P"/>
    <property type="match status" value="1"/>
</dbReference>
<name>A0A369JBL2_HYPMA</name>
<dbReference type="AlphaFoldDB" id="A0A369JBL2"/>
<comment type="caution">
    <text evidence="2">The sequence shown here is derived from an EMBL/GenBank/DDBJ whole genome shotgun (WGS) entry which is preliminary data.</text>
</comment>
<evidence type="ECO:0000313" key="3">
    <source>
        <dbReference type="Proteomes" id="UP000076154"/>
    </source>
</evidence>
<organism evidence="2 3">
    <name type="scientific">Hypsizygus marmoreus</name>
    <name type="common">White beech mushroom</name>
    <name type="synonym">Agaricus marmoreus</name>
    <dbReference type="NCBI Taxonomy" id="39966"/>
    <lineage>
        <taxon>Eukaryota</taxon>
        <taxon>Fungi</taxon>
        <taxon>Dikarya</taxon>
        <taxon>Basidiomycota</taxon>
        <taxon>Agaricomycotina</taxon>
        <taxon>Agaricomycetes</taxon>
        <taxon>Agaricomycetidae</taxon>
        <taxon>Agaricales</taxon>
        <taxon>Tricholomatineae</taxon>
        <taxon>Lyophyllaceae</taxon>
        <taxon>Hypsizygus</taxon>
    </lineage>
</organism>
<keyword evidence="3" id="KW-1185">Reference proteome</keyword>
<evidence type="ECO:0000313" key="2">
    <source>
        <dbReference type="EMBL" id="RDB19509.1"/>
    </source>
</evidence>
<dbReference type="InParanoid" id="A0A369JBL2"/>
<dbReference type="OrthoDB" id="415532at2759"/>
<dbReference type="Pfam" id="PF14033">
    <property type="entry name" value="DUF4246"/>
    <property type="match status" value="1"/>
</dbReference>
<dbReference type="EMBL" id="LUEZ02000080">
    <property type="protein sequence ID" value="RDB19509.1"/>
    <property type="molecule type" value="Genomic_DNA"/>
</dbReference>
<dbReference type="Proteomes" id="UP000076154">
    <property type="component" value="Unassembled WGS sequence"/>
</dbReference>
<evidence type="ECO:0000259" key="1">
    <source>
        <dbReference type="Pfam" id="PF14033"/>
    </source>
</evidence>
<accession>A0A369JBL2</accession>
<gene>
    <name evidence="2" type="ORF">Hypma_013474</name>
</gene>
<sequence length="564" mass="64346">MSARDHPRGYRHPFVFGVHYLGGIGGIFPKDGMHYLVELAMCQYSAELRRTPEWWALFQNQDVREEWARWGCERVWKVRTPSEVRDVQLSAKQVDYVLDELAGYAALRDPENRCQPSCFERIWEAEDLIDASELNERLSELNERLSELQAETPRATSGTTAHLIDPTLYPLIYNRTLVFHPHTTPHLRPVPPPTHPSPFPTPSDIYTTSFISALLPSPVALSPKGTATFTSYINNLHPIDHFPLYTHLQTLLTAFIPLFEHTLTDLHRNNPLPQRIPGACRYKVWDEPEEPEFSDDEEGWAAYEREVREWVMHRPIELPDVPVGGYPGGLERRKHVVSLRGREVQVVVDVEEVRLEPGEPPYAGSPWHVAGMKNERIVACGLYYTSIENLTPSTLQFRMAVTYPRGFTAGDTGATLRTWGLRDGDACHQHIGSRAVHSGLGIVFPNIYQHRQSPFSLADPTKSGWQRVVAFWLVDPEVEVLSTRVVPPQQREWVREAVDVGVDRRVPVEVVEQIVEGVEGVMDVEEAEGWRGEVGEEREAFREANDRYYFCIPFDVWNVPGALH</sequence>
<reference evidence="2" key="1">
    <citation type="submission" date="2018-04" db="EMBL/GenBank/DDBJ databases">
        <title>Whole genome sequencing of Hypsizygus marmoreus.</title>
        <authorList>
            <person name="Choi I.-G."/>
            <person name="Min B."/>
            <person name="Kim J.-G."/>
            <person name="Kim S."/>
            <person name="Oh Y.-L."/>
            <person name="Kong W.-S."/>
            <person name="Park H."/>
            <person name="Jeong J."/>
            <person name="Song E.-S."/>
        </authorList>
    </citation>
    <scope>NUCLEOTIDE SEQUENCE [LARGE SCALE GENOMIC DNA]</scope>
    <source>
        <strain evidence="2">51987-8</strain>
    </source>
</reference>
<proteinExistence type="predicted"/>
<feature type="domain" description="DUF4246" evidence="1">
    <location>
        <begin position="92"/>
        <end position="496"/>
    </location>
</feature>
<dbReference type="InterPro" id="IPR049192">
    <property type="entry name" value="DUF4246_C"/>
</dbReference>
<dbReference type="InterPro" id="IPR025340">
    <property type="entry name" value="DUF4246"/>
</dbReference>
<dbReference type="PANTHER" id="PTHR33119:SF1">
    <property type="entry name" value="FE2OG DIOXYGENASE DOMAIN-CONTAINING PROTEIN"/>
    <property type="match status" value="1"/>
</dbReference>
<protein>
    <recommendedName>
        <fullName evidence="1">DUF4246 domain-containing protein</fullName>
    </recommendedName>
</protein>
<dbReference type="STRING" id="39966.A0A369JBL2"/>